<organism evidence="2 3">
    <name type="scientific">Macrostomum lignano</name>
    <dbReference type="NCBI Taxonomy" id="282301"/>
    <lineage>
        <taxon>Eukaryota</taxon>
        <taxon>Metazoa</taxon>
        <taxon>Spiralia</taxon>
        <taxon>Lophotrochozoa</taxon>
        <taxon>Platyhelminthes</taxon>
        <taxon>Rhabditophora</taxon>
        <taxon>Macrostomorpha</taxon>
        <taxon>Macrostomida</taxon>
        <taxon>Macrostomidae</taxon>
        <taxon>Macrostomum</taxon>
    </lineage>
</organism>
<accession>A0A1I8FPI3</accession>
<dbReference type="WBParaSite" id="maker-unitig_42538-snap-gene-0.2-mRNA-1">
    <property type="protein sequence ID" value="maker-unitig_42538-snap-gene-0.2-mRNA-1"/>
    <property type="gene ID" value="maker-unitig_42538-snap-gene-0.2"/>
</dbReference>
<dbReference type="Proteomes" id="UP000095280">
    <property type="component" value="Unplaced"/>
</dbReference>
<keyword evidence="2" id="KW-1185">Reference proteome</keyword>
<evidence type="ECO:0000313" key="2">
    <source>
        <dbReference type="Proteomes" id="UP000095280"/>
    </source>
</evidence>
<feature type="compositionally biased region" description="Basic and acidic residues" evidence="1">
    <location>
        <begin position="9"/>
        <end position="21"/>
    </location>
</feature>
<reference evidence="3" key="1">
    <citation type="submission" date="2016-11" db="UniProtKB">
        <authorList>
            <consortium name="WormBaseParasite"/>
        </authorList>
    </citation>
    <scope>IDENTIFICATION</scope>
</reference>
<evidence type="ECO:0000256" key="1">
    <source>
        <dbReference type="SAM" id="MobiDB-lite"/>
    </source>
</evidence>
<name>A0A1I8FPI3_9PLAT</name>
<dbReference type="AlphaFoldDB" id="A0A1I8FPI3"/>
<evidence type="ECO:0000313" key="3">
    <source>
        <dbReference type="WBParaSite" id="maker-unitig_42538-snap-gene-0.2-mRNA-1"/>
    </source>
</evidence>
<proteinExistence type="predicted"/>
<feature type="region of interest" description="Disordered" evidence="1">
    <location>
        <begin position="1"/>
        <end position="29"/>
    </location>
</feature>
<sequence>MSPPSEVRCQAEGEDRCEGHMDGAASEEPQRVGLLRTSCSTCRLLTWLRRRILRVEVELAAATASRDLGPQPVHKLLSLSVGLKLERSLAAVPPSVLLSDPFFGAIPPADIRAFGANSSAVALAWRQTDRPNGELLRYDLQARCDGGLSGAGKLQQVDAGSSATQNHGADQWDPSRCTLPISGARRQHAAHWRLRALGFVHLYRRDS</sequence>
<protein>
    <submittedName>
        <fullName evidence="3">Fibronectin type-III domain-containing protein</fullName>
    </submittedName>
</protein>